<dbReference type="RefSeq" id="WP_377523699.1">
    <property type="nucleotide sequence ID" value="NZ_JBHSMJ010000008.1"/>
</dbReference>
<keyword evidence="2" id="KW-1185">Reference proteome</keyword>
<comment type="caution">
    <text evidence="1">The sequence shown here is derived from an EMBL/GenBank/DDBJ whole genome shotgun (WGS) entry which is preliminary data.</text>
</comment>
<gene>
    <name evidence="1" type="ORF">ACFPOG_04535</name>
</gene>
<evidence type="ECO:0000313" key="1">
    <source>
        <dbReference type="EMBL" id="MFC5447512.1"/>
    </source>
</evidence>
<accession>A0ABW0K4D1</accession>
<evidence type="ECO:0000313" key="2">
    <source>
        <dbReference type="Proteomes" id="UP001596044"/>
    </source>
</evidence>
<reference evidence="2" key="1">
    <citation type="journal article" date="2019" name="Int. J. Syst. Evol. Microbiol.">
        <title>The Global Catalogue of Microorganisms (GCM) 10K type strain sequencing project: providing services to taxonomists for standard genome sequencing and annotation.</title>
        <authorList>
            <consortium name="The Broad Institute Genomics Platform"/>
            <consortium name="The Broad Institute Genome Sequencing Center for Infectious Disease"/>
            <person name="Wu L."/>
            <person name="Ma J."/>
        </authorList>
    </citation>
    <scope>NUCLEOTIDE SEQUENCE [LARGE SCALE GENOMIC DNA]</scope>
    <source>
        <strain evidence="2">KACC 11904</strain>
    </source>
</reference>
<proteinExistence type="predicted"/>
<sequence>MGNLGSCARCASMLYYFSGHDELKFQKKIFKKSLHLVGLLWYIVIPVAEKQTGMKKENCSLKTEQRVRSKSSNRL</sequence>
<protein>
    <submittedName>
        <fullName evidence="1">Uncharacterized protein</fullName>
    </submittedName>
</protein>
<dbReference type="EMBL" id="JBHSMJ010000008">
    <property type="protein sequence ID" value="MFC5447512.1"/>
    <property type="molecule type" value="Genomic_DNA"/>
</dbReference>
<name>A0ABW0K4D1_9BACL</name>
<organism evidence="1 2">
    <name type="scientific">Paenibacillus aestuarii</name>
    <dbReference type="NCBI Taxonomy" id="516965"/>
    <lineage>
        <taxon>Bacteria</taxon>
        <taxon>Bacillati</taxon>
        <taxon>Bacillota</taxon>
        <taxon>Bacilli</taxon>
        <taxon>Bacillales</taxon>
        <taxon>Paenibacillaceae</taxon>
        <taxon>Paenibacillus</taxon>
    </lineage>
</organism>
<dbReference type="Proteomes" id="UP001596044">
    <property type="component" value="Unassembled WGS sequence"/>
</dbReference>
<feature type="non-terminal residue" evidence="1">
    <location>
        <position position="75"/>
    </location>
</feature>